<dbReference type="AlphaFoldDB" id="A0A174JHT6"/>
<dbReference type="RefSeq" id="WP_148315777.1">
    <property type="nucleotide sequence ID" value="NZ_CABIXQ010000021.1"/>
</dbReference>
<protein>
    <submittedName>
        <fullName evidence="1">Stage II sporulation P</fullName>
    </submittedName>
</protein>
<reference evidence="1 2" key="1">
    <citation type="submission" date="2015-09" db="EMBL/GenBank/DDBJ databases">
        <authorList>
            <consortium name="Pathogen Informatics"/>
        </authorList>
    </citation>
    <scope>NUCLEOTIDE SEQUENCE [LARGE SCALE GENOMIC DNA]</scope>
    <source>
        <strain evidence="1 2">2789STDY5834856</strain>
    </source>
</reference>
<dbReference type="OrthoDB" id="1633470at2"/>
<dbReference type="InterPro" id="IPR010897">
    <property type="entry name" value="Spore_II_P"/>
</dbReference>
<dbReference type="Proteomes" id="UP000095594">
    <property type="component" value="Unassembled WGS sequence"/>
</dbReference>
<sequence>MPYVQLLNFSMPIVEVQAYDEGVYIENKLDLKEVVIETLGVKNISTYGIISNEISFFKNIKIDSTFNITETATKPILPFFSPYELSENSMVMVNEEESGVFNKVSAAYDPKLKLELELEGLNKKILLHYTHSQEGYSEIGAKGNWNSFDNSLNIMGVGDVLTKELEEGYGISVINDKTIHDIDYTKCYEQSYKTVEMYLQEYGDFDLIIDLHRNSATESMTTVNLNGEDLARIMFVTAQNSPRYIANMELAQQFTSIAEGVFPTLLSGMPILDRPSGIYGNNLGLSDNMILIELGTNENSIEDAKRSTKYIARIIAEYLKDK</sequence>
<accession>A0A174JHT6</accession>
<evidence type="ECO:0000313" key="1">
    <source>
        <dbReference type="EMBL" id="CUO96710.1"/>
    </source>
</evidence>
<organism evidence="1 2">
    <name type="scientific">Clostridium disporicum</name>
    <dbReference type="NCBI Taxonomy" id="84024"/>
    <lineage>
        <taxon>Bacteria</taxon>
        <taxon>Bacillati</taxon>
        <taxon>Bacillota</taxon>
        <taxon>Clostridia</taxon>
        <taxon>Eubacteriales</taxon>
        <taxon>Clostridiaceae</taxon>
        <taxon>Clostridium</taxon>
    </lineage>
</organism>
<gene>
    <name evidence="1" type="primary">spoIIP</name>
    <name evidence="1" type="ORF">ERS852471_02707</name>
</gene>
<dbReference type="EMBL" id="CYZX01000021">
    <property type="protein sequence ID" value="CUO96710.1"/>
    <property type="molecule type" value="Genomic_DNA"/>
</dbReference>
<dbReference type="Pfam" id="PF07454">
    <property type="entry name" value="SpoIIP"/>
    <property type="match status" value="1"/>
</dbReference>
<proteinExistence type="predicted"/>
<name>A0A174JHT6_9CLOT</name>
<evidence type="ECO:0000313" key="2">
    <source>
        <dbReference type="Proteomes" id="UP000095594"/>
    </source>
</evidence>
<dbReference type="NCBIfam" id="TIGR02867">
    <property type="entry name" value="spore_II_P"/>
    <property type="match status" value="1"/>
</dbReference>